<dbReference type="Proteomes" id="UP000185622">
    <property type="component" value="Chromosome"/>
</dbReference>
<evidence type="ECO:0000256" key="1">
    <source>
        <dbReference type="ARBA" id="ARBA00023125"/>
    </source>
</evidence>
<dbReference type="PROSITE" id="PS51898">
    <property type="entry name" value="TYR_RECOMBINASE"/>
    <property type="match status" value="1"/>
</dbReference>
<dbReference type="Gene3D" id="1.10.443.10">
    <property type="entry name" value="Intergrase catalytic core"/>
    <property type="match status" value="1"/>
</dbReference>
<dbReference type="InterPro" id="IPR010998">
    <property type="entry name" value="Integrase_recombinase_N"/>
</dbReference>
<keyword evidence="5" id="KW-1185">Reference proteome</keyword>
<dbReference type="InterPro" id="IPR011010">
    <property type="entry name" value="DNA_brk_join_enz"/>
</dbReference>
<dbReference type="EMBL" id="CP019437">
    <property type="protein sequence ID" value="AQS47080.1"/>
    <property type="molecule type" value="Genomic_DNA"/>
</dbReference>
<sequence length="392" mass="43692">MAENKTAPHSFVKDGVYYFVRRVPKDLLHHYTSPKISFSLRTRSASVATSRALRAAQRLDEHWYFLRINDCDLPGKHMLRLAQNTNAVPAMMAMPAATAETVKLSEAVGIYLRLKGQGRPVTFHRAAERSCGYVIDVCGDKDITAYTKADANAFRDDLIKRGLAGSSMTRVFGTVRSVINFAAAEIGIDITNPFGRVYYDRNAGVEDREPLPLDVIRALQSECRKLDDDLRWLVALVSDTGMRLAEAAGLLREDLKLHDPIPHVVVREHPWRRLKTAGSNRKVPLVGAALWAAQRVHDSVKDSEFAFPRYNKGDQTNANSASAALNKWMKPYVSEKGTMHSFRHSMRDRLRAVECPADIVDQIGGWQTEGVGHSYGKGYPLDVLAKWMGAAA</sequence>
<keyword evidence="2" id="KW-0233">DNA recombination</keyword>
<gene>
    <name evidence="4" type="ORF">BMG03_04175</name>
</gene>
<organism evidence="4 5">
    <name type="scientific">Thioclava nitratireducens</name>
    <dbReference type="NCBI Taxonomy" id="1915078"/>
    <lineage>
        <taxon>Bacteria</taxon>
        <taxon>Pseudomonadati</taxon>
        <taxon>Pseudomonadota</taxon>
        <taxon>Alphaproteobacteria</taxon>
        <taxon>Rhodobacterales</taxon>
        <taxon>Paracoccaceae</taxon>
        <taxon>Thioclava</taxon>
    </lineage>
</organism>
<dbReference type="InterPro" id="IPR002104">
    <property type="entry name" value="Integrase_catalytic"/>
</dbReference>
<accession>A0ABN4X3L0</accession>
<feature type="domain" description="Tyr recombinase" evidence="3">
    <location>
        <begin position="206"/>
        <end position="392"/>
    </location>
</feature>
<dbReference type="RefSeq" id="WP_075775997.1">
    <property type="nucleotide sequence ID" value="NZ_CP019437.1"/>
</dbReference>
<dbReference type="Pfam" id="PF00589">
    <property type="entry name" value="Phage_integrase"/>
    <property type="match status" value="1"/>
</dbReference>
<reference evidence="4 5" key="1">
    <citation type="submission" date="2017-01" db="EMBL/GenBank/DDBJ databases">
        <title>The complete genome sequence of a sulfur-oxidizing marine bacterium Thioclava sp. 25B10_4T.</title>
        <authorList>
            <person name="Liu Y."/>
            <person name="Lai Q."/>
            <person name="Shao Z."/>
        </authorList>
    </citation>
    <scope>NUCLEOTIDE SEQUENCE [LARGE SCALE GENOMIC DNA]</scope>
    <source>
        <strain evidence="4 5">25B10_4</strain>
    </source>
</reference>
<protein>
    <submittedName>
        <fullName evidence="4">Integrase</fullName>
    </submittedName>
</protein>
<dbReference type="Pfam" id="PF20172">
    <property type="entry name" value="DUF6538"/>
    <property type="match status" value="1"/>
</dbReference>
<dbReference type="InterPro" id="IPR046668">
    <property type="entry name" value="DUF6538"/>
</dbReference>
<keyword evidence="1" id="KW-0238">DNA-binding</keyword>
<evidence type="ECO:0000256" key="2">
    <source>
        <dbReference type="ARBA" id="ARBA00023172"/>
    </source>
</evidence>
<proteinExistence type="predicted"/>
<dbReference type="InterPro" id="IPR013762">
    <property type="entry name" value="Integrase-like_cat_sf"/>
</dbReference>
<evidence type="ECO:0000313" key="4">
    <source>
        <dbReference type="EMBL" id="AQS47080.1"/>
    </source>
</evidence>
<name>A0ABN4X3L0_9RHOB</name>
<evidence type="ECO:0000313" key="5">
    <source>
        <dbReference type="Proteomes" id="UP000185622"/>
    </source>
</evidence>
<evidence type="ECO:0000259" key="3">
    <source>
        <dbReference type="PROSITE" id="PS51898"/>
    </source>
</evidence>
<dbReference type="Gene3D" id="1.10.150.130">
    <property type="match status" value="1"/>
</dbReference>
<dbReference type="SUPFAM" id="SSF56349">
    <property type="entry name" value="DNA breaking-rejoining enzymes"/>
    <property type="match status" value="1"/>
</dbReference>